<evidence type="ECO:0000256" key="1">
    <source>
        <dbReference type="PIRNR" id="PIRNR006162"/>
    </source>
</evidence>
<keyword evidence="1 2" id="KW-0472">Membrane</keyword>
<gene>
    <name evidence="4" type="ORF">Q9291_03365</name>
</gene>
<feature type="transmembrane region" description="Helical" evidence="2">
    <location>
        <begin position="64"/>
        <end position="83"/>
    </location>
</feature>
<feature type="transmembrane region" description="Helical" evidence="2">
    <location>
        <begin position="140"/>
        <end position="161"/>
    </location>
</feature>
<keyword evidence="1" id="KW-0997">Cell inner membrane</keyword>
<dbReference type="InterPro" id="IPR026037">
    <property type="entry name" value="PgpA"/>
</dbReference>
<dbReference type="PANTHER" id="PTHR36305:SF1">
    <property type="entry name" value="PHOSPHATIDYLGLYCEROPHOSPHATASE A"/>
    <property type="match status" value="1"/>
</dbReference>
<evidence type="ECO:0000256" key="2">
    <source>
        <dbReference type="SAM" id="Phobius"/>
    </source>
</evidence>
<protein>
    <recommendedName>
        <fullName evidence="1">Phosphatidylglycerophosphatase A</fullName>
        <ecNumber evidence="1">3.1.3.27</ecNumber>
    </recommendedName>
    <alternativeName>
        <fullName evidence="1">Phosphatidylglycerolphosphate phosphatase A</fullName>
    </alternativeName>
</protein>
<feature type="transmembrane region" description="Helical" evidence="2">
    <location>
        <begin position="95"/>
        <end position="119"/>
    </location>
</feature>
<evidence type="ECO:0000313" key="4">
    <source>
        <dbReference type="EMBL" id="MDP8566883.1"/>
    </source>
</evidence>
<organism evidence="4 5">
    <name type="scientific">Methylophilus aquaticus</name>
    <dbReference type="NCBI Taxonomy" id="1971610"/>
    <lineage>
        <taxon>Bacteria</taxon>
        <taxon>Pseudomonadati</taxon>
        <taxon>Pseudomonadota</taxon>
        <taxon>Betaproteobacteria</taxon>
        <taxon>Nitrosomonadales</taxon>
        <taxon>Methylophilaceae</taxon>
        <taxon>Methylophilus</taxon>
    </lineage>
</organism>
<dbReference type="RefSeq" id="WP_306388583.1">
    <property type="nucleotide sequence ID" value="NZ_JAVCAP010000004.1"/>
</dbReference>
<keyword evidence="1" id="KW-0479">Metal-binding</keyword>
<dbReference type="CDD" id="cd06971">
    <property type="entry name" value="PgpA"/>
    <property type="match status" value="1"/>
</dbReference>
<keyword evidence="1 2" id="KW-0812">Transmembrane</keyword>
<evidence type="ECO:0000313" key="5">
    <source>
        <dbReference type="Proteomes" id="UP001225906"/>
    </source>
</evidence>
<dbReference type="PANTHER" id="PTHR36305">
    <property type="entry name" value="PHOSPHATIDYLGLYCEROPHOSPHATASE A"/>
    <property type="match status" value="1"/>
</dbReference>
<feature type="transmembrane region" description="Helical" evidence="2">
    <location>
        <begin position="31"/>
        <end position="52"/>
    </location>
</feature>
<comment type="pathway">
    <text evidence="1">Phospholipid metabolism; phosphatidylglycerol biosynthesis; phosphatidylglycerol from CDP-diacylglycerol: step 2/2.</text>
</comment>
<comment type="function">
    <text evidence="1">Lipid phosphatase which dephosphorylates phosphatidylglycerophosphate (PGP) to phosphatidylglycerol (PG).</text>
</comment>
<feature type="domain" description="YutG/PgpA" evidence="3">
    <location>
        <begin position="24"/>
        <end position="161"/>
    </location>
</feature>
<dbReference type="InterPro" id="IPR007686">
    <property type="entry name" value="YutG/PgpA"/>
</dbReference>
<accession>A0ABT9JQP6</accession>
<dbReference type="SUPFAM" id="SSF101307">
    <property type="entry name" value="YutG-like"/>
    <property type="match status" value="1"/>
</dbReference>
<keyword evidence="1" id="KW-0460">Magnesium</keyword>
<comment type="cofactor">
    <cofactor evidence="1">
        <name>Mg(2+)</name>
        <dbReference type="ChEBI" id="CHEBI:18420"/>
    </cofactor>
</comment>
<evidence type="ECO:0000259" key="3">
    <source>
        <dbReference type="Pfam" id="PF04608"/>
    </source>
</evidence>
<keyword evidence="1" id="KW-1208">Phospholipid metabolism</keyword>
<keyword evidence="1" id="KW-0442">Lipid degradation</keyword>
<keyword evidence="1" id="KW-0443">Lipid metabolism</keyword>
<dbReference type="InterPro" id="IPR036681">
    <property type="entry name" value="PgpA-like_sf"/>
</dbReference>
<dbReference type="Pfam" id="PF04608">
    <property type="entry name" value="PgpA"/>
    <property type="match status" value="1"/>
</dbReference>
<comment type="subcellular location">
    <subcellularLocation>
        <location evidence="1">Cell inner membrane</location>
        <topology evidence="1">Multi-pass membrane protein</topology>
    </subcellularLocation>
</comment>
<proteinExistence type="predicted"/>
<keyword evidence="1" id="KW-0595">Phospholipid degradation</keyword>
<comment type="caution">
    <text evidence="4">The sequence shown here is derived from an EMBL/GenBank/DDBJ whole genome shotgun (WGS) entry which is preliminary data.</text>
</comment>
<keyword evidence="1" id="KW-0378">Hydrolase</keyword>
<sequence>MANKNATLRAPDWCLLWSHPLHFLSLGMGTGLAPTAPGTVGSLLGFPLFWLLMGLPVWQQHASLLVLFLLGIWCCHVTGKALGVSDHGAIVWDEVVAMAWVLVSVPVGLAWGLAAFGLFRLFDIWKPFPIAWVDARVKGGLGVMLDDVLAAAMAIAVLQVAKGYFDGLP</sequence>
<comment type="catalytic activity">
    <reaction evidence="1">
        <text>a 1,2-diacyl-sn-glycero-3-phospho-(1'-sn-glycero-3'-phosphate) + H2O = a 1,2-diacyl-sn-glycero-3-phospho-(1'-sn-glycerol) + phosphate</text>
        <dbReference type="Rhea" id="RHEA:33751"/>
        <dbReference type="ChEBI" id="CHEBI:15377"/>
        <dbReference type="ChEBI" id="CHEBI:43474"/>
        <dbReference type="ChEBI" id="CHEBI:60110"/>
        <dbReference type="ChEBI" id="CHEBI:64716"/>
        <dbReference type="EC" id="3.1.3.27"/>
    </reaction>
</comment>
<keyword evidence="5" id="KW-1185">Reference proteome</keyword>
<keyword evidence="2" id="KW-1133">Transmembrane helix</keyword>
<keyword evidence="1" id="KW-1003">Cell membrane</keyword>
<dbReference type="EC" id="3.1.3.27" evidence="1"/>
<name>A0ABT9JQP6_9PROT</name>
<dbReference type="PIRSF" id="PIRSF006162">
    <property type="entry name" value="PgpA"/>
    <property type="match status" value="1"/>
</dbReference>
<reference evidence="5" key="1">
    <citation type="journal article" date="2019" name="Int. J. Syst. Evol. Microbiol.">
        <title>The Global Catalogue of Microorganisms (GCM) 10K type strain sequencing project: providing services to taxonomists for standard genome sequencing and annotation.</title>
        <authorList>
            <consortium name="The Broad Institute Genomics Platform"/>
            <consortium name="The Broad Institute Genome Sequencing Center for Infectious Disease"/>
            <person name="Wu L."/>
            <person name="Ma J."/>
        </authorList>
    </citation>
    <scope>NUCLEOTIDE SEQUENCE [LARGE SCALE GENOMIC DNA]</scope>
    <source>
        <strain evidence="5">VKM B-3159</strain>
    </source>
</reference>
<dbReference type="Proteomes" id="UP001225906">
    <property type="component" value="Unassembled WGS sequence"/>
</dbReference>
<dbReference type="EMBL" id="JAVCAP010000004">
    <property type="protein sequence ID" value="MDP8566883.1"/>
    <property type="molecule type" value="Genomic_DNA"/>
</dbReference>